<organism evidence="1 2">
    <name type="scientific">Aquimarina amphilecti</name>
    <dbReference type="NCBI Taxonomy" id="1038014"/>
    <lineage>
        <taxon>Bacteria</taxon>
        <taxon>Pseudomonadati</taxon>
        <taxon>Bacteroidota</taxon>
        <taxon>Flavobacteriia</taxon>
        <taxon>Flavobacteriales</taxon>
        <taxon>Flavobacteriaceae</taxon>
        <taxon>Aquimarina</taxon>
    </lineage>
</organism>
<name>A0A1H7K7R9_AQUAM</name>
<gene>
    <name evidence="1" type="ORF">SAMN04487910_1207</name>
</gene>
<proteinExistence type="predicted"/>
<accession>A0A1H7K7R9</accession>
<dbReference type="OrthoDB" id="1163392at2"/>
<dbReference type="EMBL" id="FOAB01000002">
    <property type="protein sequence ID" value="SEK81955.1"/>
    <property type="molecule type" value="Genomic_DNA"/>
</dbReference>
<dbReference type="STRING" id="1038014.SAMN04487910_1207"/>
<keyword evidence="2" id="KW-1185">Reference proteome</keyword>
<reference evidence="1 2" key="1">
    <citation type="submission" date="2016-10" db="EMBL/GenBank/DDBJ databases">
        <authorList>
            <person name="de Groot N.N."/>
        </authorList>
    </citation>
    <scope>NUCLEOTIDE SEQUENCE [LARGE SCALE GENOMIC DNA]</scope>
    <source>
        <strain evidence="1 2">DSM 25232</strain>
    </source>
</reference>
<evidence type="ECO:0000313" key="1">
    <source>
        <dbReference type="EMBL" id="SEK81955.1"/>
    </source>
</evidence>
<dbReference type="Proteomes" id="UP000198521">
    <property type="component" value="Unassembled WGS sequence"/>
</dbReference>
<sequence length="236" mass="25832">MKKIKYIGALLFFIIINACNNDDDNNGLRVVYEESFIETSFLEAGETLPPAVNWSEERGTFSATTLPNTAPDDLFSRDNLSIDEETGVLSWDRSIPLGETEVFITASNSIESTTVTVTIKNTFIEGLFYGGFNNDVNDDLNESFGSGNSINFTKEGTAGLLGISDGDIFSMEGTWTIDGSIMTVNFDNNNRLLKGIVNGRRGEPAATFNGEWGEGLDQNNNIENINGAFRFSLEGE</sequence>
<protein>
    <submittedName>
        <fullName evidence="1">Uncharacterized protein</fullName>
    </submittedName>
</protein>
<dbReference type="RefSeq" id="WP_091406628.1">
    <property type="nucleotide sequence ID" value="NZ_FOAB01000002.1"/>
</dbReference>
<dbReference type="AlphaFoldDB" id="A0A1H7K7R9"/>
<evidence type="ECO:0000313" key="2">
    <source>
        <dbReference type="Proteomes" id="UP000198521"/>
    </source>
</evidence>